<sequence>MAKFTWTVTDETDTVEWHNICLDALMNVEKLYQGKNTNEIIQNKVLQLLNGKNEDTKLLLERDLKSGDFSDYHEECLTDIWIGKDRWAFIDLSAGPFSWGPAVGGEGVRTELSLPNVGKTIGAVEEITEDEAEDRLQDAIQEKFSVFGDKDH</sequence>
<organism evidence="2 3">
    <name type="scientific">Hibiscus trionum</name>
    <name type="common">Flower of an hour</name>
    <dbReference type="NCBI Taxonomy" id="183268"/>
    <lineage>
        <taxon>Eukaryota</taxon>
        <taxon>Viridiplantae</taxon>
        <taxon>Streptophyta</taxon>
        <taxon>Embryophyta</taxon>
        <taxon>Tracheophyta</taxon>
        <taxon>Spermatophyta</taxon>
        <taxon>Magnoliopsida</taxon>
        <taxon>eudicotyledons</taxon>
        <taxon>Gunneridae</taxon>
        <taxon>Pentapetalae</taxon>
        <taxon>rosids</taxon>
        <taxon>malvids</taxon>
        <taxon>Malvales</taxon>
        <taxon>Malvaceae</taxon>
        <taxon>Malvoideae</taxon>
        <taxon>Hibiscus</taxon>
    </lineage>
</organism>
<proteinExistence type="predicted"/>
<evidence type="ECO:0000313" key="3">
    <source>
        <dbReference type="Proteomes" id="UP001165190"/>
    </source>
</evidence>
<feature type="domain" description="DUF7906" evidence="1">
    <location>
        <begin position="65"/>
        <end position="116"/>
    </location>
</feature>
<dbReference type="OrthoDB" id="16573at2759"/>
<dbReference type="EMBL" id="BSYR01000035">
    <property type="protein sequence ID" value="GMJ01533.1"/>
    <property type="molecule type" value="Genomic_DNA"/>
</dbReference>
<reference evidence="2" key="1">
    <citation type="submission" date="2023-05" db="EMBL/GenBank/DDBJ databases">
        <title>Genome and transcriptome analyses reveal genes involved in the formation of fine ridges on petal epidermal cells in Hibiscus trionum.</title>
        <authorList>
            <person name="Koshimizu S."/>
            <person name="Masuda S."/>
            <person name="Ishii T."/>
            <person name="Shirasu K."/>
            <person name="Hoshino A."/>
            <person name="Arita M."/>
        </authorList>
    </citation>
    <scope>NUCLEOTIDE SEQUENCE</scope>
    <source>
        <strain evidence="2">Hamamatsu line</strain>
    </source>
</reference>
<name>A0A9W7IRW7_HIBTR</name>
<protein>
    <recommendedName>
        <fullName evidence="1">DUF7906 domain-containing protein</fullName>
    </recommendedName>
</protein>
<evidence type="ECO:0000259" key="1">
    <source>
        <dbReference type="Pfam" id="PF25483"/>
    </source>
</evidence>
<gene>
    <name evidence="2" type="ORF">HRI_003822500</name>
</gene>
<comment type="caution">
    <text evidence="2">The sequence shown here is derived from an EMBL/GenBank/DDBJ whole genome shotgun (WGS) entry which is preliminary data.</text>
</comment>
<dbReference type="Proteomes" id="UP001165190">
    <property type="component" value="Unassembled WGS sequence"/>
</dbReference>
<dbReference type="AlphaFoldDB" id="A0A9W7IRW7"/>
<evidence type="ECO:0000313" key="2">
    <source>
        <dbReference type="EMBL" id="GMJ01533.1"/>
    </source>
</evidence>
<accession>A0A9W7IRW7</accession>
<dbReference type="PANTHER" id="PTHR31515">
    <property type="entry name" value="TRANSMEMBRANE PROTEIN-RELATED"/>
    <property type="match status" value="1"/>
</dbReference>
<dbReference type="PANTHER" id="PTHR31515:SF2">
    <property type="entry name" value="TRANSMEMBRANE PROTEIN"/>
    <property type="match status" value="1"/>
</dbReference>
<dbReference type="InterPro" id="IPR057228">
    <property type="entry name" value="DUF7906"/>
</dbReference>
<dbReference type="Pfam" id="PF25483">
    <property type="entry name" value="DUF7906"/>
    <property type="match status" value="1"/>
</dbReference>
<keyword evidence="3" id="KW-1185">Reference proteome</keyword>